<dbReference type="Proteomes" id="UP000829542">
    <property type="component" value="Chromosome"/>
</dbReference>
<organism evidence="1 2">
    <name type="scientific">Ignatzschineria rhizosphaerae</name>
    <dbReference type="NCBI Taxonomy" id="2923279"/>
    <lineage>
        <taxon>Bacteria</taxon>
        <taxon>Pseudomonadati</taxon>
        <taxon>Pseudomonadota</taxon>
        <taxon>Gammaproteobacteria</taxon>
        <taxon>Cardiobacteriales</taxon>
        <taxon>Ignatzschineriaceae</taxon>
        <taxon>Ignatzschineria</taxon>
    </lineage>
</organism>
<proteinExistence type="predicted"/>
<accession>A0ABY3X6N9</accession>
<keyword evidence="2" id="KW-1185">Reference proteome</keyword>
<protein>
    <recommendedName>
        <fullName evidence="3">DUF5666 domain-containing protein</fullName>
    </recommendedName>
</protein>
<sequence>MDKNVAIVRLQGATANMLQLGSSDEITISRVKVGEPDALQNQSVEYRATTARGRVLDCNASLMAGTILSEPSVTSPKCVPVNVHK</sequence>
<gene>
    <name evidence="1" type="ORF">MMG00_02205</name>
</gene>
<dbReference type="EMBL" id="CP093379">
    <property type="protein sequence ID" value="UNM96697.1"/>
    <property type="molecule type" value="Genomic_DNA"/>
</dbReference>
<evidence type="ECO:0000313" key="2">
    <source>
        <dbReference type="Proteomes" id="UP000829542"/>
    </source>
</evidence>
<evidence type="ECO:0008006" key="3">
    <source>
        <dbReference type="Google" id="ProtNLM"/>
    </source>
</evidence>
<reference evidence="1 2" key="1">
    <citation type="submission" date="2022-03" db="EMBL/GenBank/DDBJ databases">
        <title>Ignatzschineria rhizosphaerae HR5S32.</title>
        <authorList>
            <person name="Sun J.Q."/>
            <person name="Feng J.Y."/>
        </authorList>
    </citation>
    <scope>NUCLEOTIDE SEQUENCE [LARGE SCALE GENOMIC DNA]</scope>
    <source>
        <strain evidence="1 2">HR5S32</strain>
    </source>
</reference>
<evidence type="ECO:0000313" key="1">
    <source>
        <dbReference type="EMBL" id="UNM96697.1"/>
    </source>
</evidence>
<name>A0ABY3X6N9_9GAMM</name>
<dbReference type="RefSeq" id="WP_242150765.1">
    <property type="nucleotide sequence ID" value="NZ_CP093379.1"/>
</dbReference>